<sequence length="125" mass="15001">QTENLNGTRPQHPKSKSDPTDDTWTLVTPVPQLRCHCFTHKRVIPIVSEQDIRNTQNNIEECLYQIGTLDEKSHWDLTWRLEYYLPGYRERSATRQKPVELQPAQYHKKDHTDDVFQRLYTPRRR</sequence>
<dbReference type="Proteomes" id="UP001162483">
    <property type="component" value="Unassembled WGS sequence"/>
</dbReference>
<feature type="non-terminal residue" evidence="2">
    <location>
        <position position="125"/>
    </location>
</feature>
<feature type="non-terminal residue" evidence="2">
    <location>
        <position position="1"/>
    </location>
</feature>
<evidence type="ECO:0000313" key="2">
    <source>
        <dbReference type="EMBL" id="CAI9609507.1"/>
    </source>
</evidence>
<evidence type="ECO:0000313" key="3">
    <source>
        <dbReference type="Proteomes" id="UP001162483"/>
    </source>
</evidence>
<evidence type="ECO:0008006" key="4">
    <source>
        <dbReference type="Google" id="ProtNLM"/>
    </source>
</evidence>
<organism evidence="2 3">
    <name type="scientific">Staurois parvus</name>
    <dbReference type="NCBI Taxonomy" id="386267"/>
    <lineage>
        <taxon>Eukaryota</taxon>
        <taxon>Metazoa</taxon>
        <taxon>Chordata</taxon>
        <taxon>Craniata</taxon>
        <taxon>Vertebrata</taxon>
        <taxon>Euteleostomi</taxon>
        <taxon>Amphibia</taxon>
        <taxon>Batrachia</taxon>
        <taxon>Anura</taxon>
        <taxon>Neobatrachia</taxon>
        <taxon>Ranoidea</taxon>
        <taxon>Ranidae</taxon>
        <taxon>Staurois</taxon>
    </lineage>
</organism>
<comment type="caution">
    <text evidence="2">The sequence shown here is derived from an EMBL/GenBank/DDBJ whole genome shotgun (WGS) entry which is preliminary data.</text>
</comment>
<feature type="region of interest" description="Disordered" evidence="1">
    <location>
        <begin position="1"/>
        <end position="24"/>
    </location>
</feature>
<reference evidence="2" key="1">
    <citation type="submission" date="2023-05" db="EMBL/GenBank/DDBJ databases">
        <authorList>
            <person name="Stuckert A."/>
        </authorList>
    </citation>
    <scope>NUCLEOTIDE SEQUENCE</scope>
</reference>
<accession>A0ABN9GJ87</accession>
<gene>
    <name evidence="2" type="ORF">SPARVUS_LOCUS14256754</name>
</gene>
<evidence type="ECO:0000256" key="1">
    <source>
        <dbReference type="SAM" id="MobiDB-lite"/>
    </source>
</evidence>
<keyword evidence="3" id="KW-1185">Reference proteome</keyword>
<dbReference type="EMBL" id="CATNWA010018789">
    <property type="protein sequence ID" value="CAI9609507.1"/>
    <property type="molecule type" value="Genomic_DNA"/>
</dbReference>
<protein>
    <recommendedName>
        <fullName evidence="4">Neurotrophin-3</fullName>
    </recommendedName>
</protein>
<name>A0ABN9GJ87_9NEOB</name>
<proteinExistence type="predicted"/>